<organism evidence="2 3">
    <name type="scientific">Candidatus Nesterenkonia stercoripullorum</name>
    <dbReference type="NCBI Taxonomy" id="2838701"/>
    <lineage>
        <taxon>Bacteria</taxon>
        <taxon>Bacillati</taxon>
        <taxon>Actinomycetota</taxon>
        <taxon>Actinomycetes</taxon>
        <taxon>Micrococcales</taxon>
        <taxon>Micrococcaceae</taxon>
        <taxon>Nesterenkonia</taxon>
    </lineage>
</organism>
<protein>
    <submittedName>
        <fullName evidence="2">Uncharacterized protein</fullName>
    </submittedName>
</protein>
<dbReference type="Proteomes" id="UP000824151">
    <property type="component" value="Unassembled WGS sequence"/>
</dbReference>
<accession>A0A9D2A6V5</accession>
<evidence type="ECO:0000313" key="2">
    <source>
        <dbReference type="EMBL" id="HIW99768.1"/>
    </source>
</evidence>
<feature type="compositionally biased region" description="Basic and acidic residues" evidence="1">
    <location>
        <begin position="206"/>
        <end position="218"/>
    </location>
</feature>
<gene>
    <name evidence="2" type="ORF">H9871_06460</name>
</gene>
<feature type="compositionally biased region" description="Low complexity" evidence="1">
    <location>
        <begin position="180"/>
        <end position="196"/>
    </location>
</feature>
<dbReference type="AlphaFoldDB" id="A0A9D2A6V5"/>
<reference evidence="2" key="2">
    <citation type="submission" date="2021-04" db="EMBL/GenBank/DDBJ databases">
        <authorList>
            <person name="Gilroy R."/>
        </authorList>
    </citation>
    <scope>NUCLEOTIDE SEQUENCE</scope>
    <source>
        <strain evidence="2">ChiHejej3B27-3195</strain>
    </source>
</reference>
<name>A0A9D2A6V5_9MICC</name>
<evidence type="ECO:0000313" key="3">
    <source>
        <dbReference type="Proteomes" id="UP000824151"/>
    </source>
</evidence>
<proteinExistence type="predicted"/>
<dbReference type="EMBL" id="DXGD01000239">
    <property type="protein sequence ID" value="HIW99768.1"/>
    <property type="molecule type" value="Genomic_DNA"/>
</dbReference>
<comment type="caution">
    <text evidence="2">The sequence shown here is derived from an EMBL/GenBank/DDBJ whole genome shotgun (WGS) entry which is preliminary data.</text>
</comment>
<evidence type="ECO:0000256" key="1">
    <source>
        <dbReference type="SAM" id="MobiDB-lite"/>
    </source>
</evidence>
<sequence length="306" mass="31116">MSSDASSAAPHTALNPTIDTALNPALNPALHPALHRFALDYVVPRVPANTAGEAAGGEMTDRAPGPDSATLLREACERNRMDVRAIDGSGHTLIFAGVVVGGLEGRVTTLVRAYGRAVSDDAAATREHLKARKLPLPAEGEDPSTTLPVEVFVVAGTAVSAIVRVPAMTVTAAAEISAQGTTTEQAGAERAGAEQAPSSGTPSDARGADHGAEPRDQRWSTGLAVDVFDAVGKDVLALAVDAAQAVPGIGAGAVRLNVPELHSAAKASIEALVVDADIAAHERPDVGTGRGVSEAIAQQILEHASK</sequence>
<reference evidence="2" key="1">
    <citation type="journal article" date="2021" name="PeerJ">
        <title>Extensive microbial diversity within the chicken gut microbiome revealed by metagenomics and culture.</title>
        <authorList>
            <person name="Gilroy R."/>
            <person name="Ravi A."/>
            <person name="Getino M."/>
            <person name="Pursley I."/>
            <person name="Horton D.L."/>
            <person name="Alikhan N.F."/>
            <person name="Baker D."/>
            <person name="Gharbi K."/>
            <person name="Hall N."/>
            <person name="Watson M."/>
            <person name="Adriaenssens E.M."/>
            <person name="Foster-Nyarko E."/>
            <person name="Jarju S."/>
            <person name="Secka A."/>
            <person name="Antonio M."/>
            <person name="Oren A."/>
            <person name="Chaudhuri R.R."/>
            <person name="La Ragione R."/>
            <person name="Hildebrand F."/>
            <person name="Pallen M.J."/>
        </authorList>
    </citation>
    <scope>NUCLEOTIDE SEQUENCE</scope>
    <source>
        <strain evidence="2">ChiHejej3B27-3195</strain>
    </source>
</reference>
<feature type="region of interest" description="Disordered" evidence="1">
    <location>
        <begin position="180"/>
        <end position="218"/>
    </location>
</feature>